<evidence type="ECO:0000313" key="4">
    <source>
        <dbReference type="Proteomes" id="UP000036403"/>
    </source>
</evidence>
<dbReference type="OrthoDB" id="7528181at2759"/>
<dbReference type="Pfam" id="PF00096">
    <property type="entry name" value="zf-C2H2"/>
    <property type="match status" value="1"/>
</dbReference>
<protein>
    <submittedName>
        <fullName evidence="3">Longitudinals lacking isoforms a b d l</fullName>
    </submittedName>
</protein>
<evidence type="ECO:0000313" key="3">
    <source>
        <dbReference type="EMBL" id="KMQ90844.1"/>
    </source>
</evidence>
<dbReference type="InterPro" id="IPR036236">
    <property type="entry name" value="Znf_C2H2_sf"/>
</dbReference>
<proteinExistence type="predicted"/>
<dbReference type="PROSITE" id="PS50157">
    <property type="entry name" value="ZINC_FINGER_C2H2_2"/>
    <property type="match status" value="1"/>
</dbReference>
<gene>
    <name evidence="3" type="ORF">RF55_9354</name>
</gene>
<keyword evidence="1" id="KW-0862">Zinc</keyword>
<evidence type="ECO:0000256" key="1">
    <source>
        <dbReference type="PROSITE-ProRule" id="PRU00042"/>
    </source>
</evidence>
<name>A0A0J7KKT0_LASNI</name>
<feature type="domain" description="C2H2-type" evidence="2">
    <location>
        <begin position="42"/>
        <end position="71"/>
    </location>
</feature>
<dbReference type="SMART" id="SM00355">
    <property type="entry name" value="ZnF_C2H2"/>
    <property type="match status" value="2"/>
</dbReference>
<dbReference type="Proteomes" id="UP000036403">
    <property type="component" value="Unassembled WGS sequence"/>
</dbReference>
<keyword evidence="1" id="KW-0479">Metal-binding</keyword>
<dbReference type="SUPFAM" id="SSF57667">
    <property type="entry name" value="beta-beta-alpha zinc fingers"/>
    <property type="match status" value="1"/>
</dbReference>
<dbReference type="InterPro" id="IPR013087">
    <property type="entry name" value="Znf_C2H2_type"/>
</dbReference>
<comment type="caution">
    <text evidence="3">The sequence shown here is derived from an EMBL/GenBank/DDBJ whole genome shotgun (WGS) entry which is preliminary data.</text>
</comment>
<keyword evidence="4" id="KW-1185">Reference proteome</keyword>
<keyword evidence="1" id="KW-0863">Zinc-finger</keyword>
<organism evidence="3 4">
    <name type="scientific">Lasius niger</name>
    <name type="common">Black garden ant</name>
    <dbReference type="NCBI Taxonomy" id="67767"/>
    <lineage>
        <taxon>Eukaryota</taxon>
        <taxon>Metazoa</taxon>
        <taxon>Ecdysozoa</taxon>
        <taxon>Arthropoda</taxon>
        <taxon>Hexapoda</taxon>
        <taxon>Insecta</taxon>
        <taxon>Pterygota</taxon>
        <taxon>Neoptera</taxon>
        <taxon>Endopterygota</taxon>
        <taxon>Hymenoptera</taxon>
        <taxon>Apocrita</taxon>
        <taxon>Aculeata</taxon>
        <taxon>Formicoidea</taxon>
        <taxon>Formicidae</taxon>
        <taxon>Formicinae</taxon>
        <taxon>Lasius</taxon>
        <taxon>Lasius</taxon>
    </lineage>
</organism>
<accession>A0A0J7KKT0</accession>
<dbReference type="Gene3D" id="3.30.160.60">
    <property type="entry name" value="Classic Zinc Finger"/>
    <property type="match status" value="1"/>
</dbReference>
<dbReference type="EMBL" id="LBMM01006183">
    <property type="protein sequence ID" value="KMQ90844.1"/>
    <property type="molecule type" value="Genomic_DNA"/>
</dbReference>
<dbReference type="AlphaFoldDB" id="A0A0J7KKT0"/>
<dbReference type="PaxDb" id="67767-A0A0J7KKT0"/>
<evidence type="ECO:0000259" key="2">
    <source>
        <dbReference type="PROSITE" id="PS50157"/>
    </source>
</evidence>
<reference evidence="3 4" key="1">
    <citation type="submission" date="2015-04" db="EMBL/GenBank/DDBJ databases">
        <title>Lasius niger genome sequencing.</title>
        <authorList>
            <person name="Konorov E.A."/>
            <person name="Nikitin M.A."/>
            <person name="Kirill M.V."/>
            <person name="Chang P."/>
        </authorList>
    </citation>
    <scope>NUCLEOTIDE SEQUENCE [LARGE SCALE GENOMIC DNA]</scope>
    <source>
        <tissue evidence="3">Whole</tissue>
    </source>
</reference>
<dbReference type="GO" id="GO:0008270">
    <property type="term" value="F:zinc ion binding"/>
    <property type="evidence" value="ECO:0007669"/>
    <property type="project" value="UniProtKB-KW"/>
</dbReference>
<dbReference type="Pfam" id="PF13909">
    <property type="entry name" value="zf-H2C2_5"/>
    <property type="match status" value="1"/>
</dbReference>
<sequence>MFDFAPGLTGHLLSVVLLPDINGSFKAFGSLFPGDIGKEKIFLCPKNNCDRVFKWKGNLMRHLRYECGLQPRFKCPYCDSKSKFKASVRQHLIRKHKNRKIYVIEDTLLTNHDWRA</sequence>